<accession>A0AA37TDI9</accession>
<proteinExistence type="predicted"/>
<protein>
    <recommendedName>
        <fullName evidence="3">DUF3396 domain-containing protein</fullName>
    </recommendedName>
</protein>
<dbReference type="RefSeq" id="WP_232594581.1">
    <property type="nucleotide sequence ID" value="NZ_BSPD01000103.1"/>
</dbReference>
<reference evidence="1 2" key="1">
    <citation type="journal article" date="2014" name="Int. J. Syst. Evol. Microbiol.">
        <title>Complete genome sequence of Corynebacterium casei LMG S-19264T (=DSM 44701T), isolated from a smear-ripened cheese.</title>
        <authorList>
            <consortium name="US DOE Joint Genome Institute (JGI-PGF)"/>
            <person name="Walter F."/>
            <person name="Albersmeier A."/>
            <person name="Kalinowski J."/>
            <person name="Ruckert C."/>
        </authorList>
    </citation>
    <scope>NUCLEOTIDE SEQUENCE [LARGE SCALE GENOMIC DNA]</scope>
    <source>
        <strain evidence="1 2">NBRC 110095</strain>
    </source>
</reference>
<dbReference type="Proteomes" id="UP001156870">
    <property type="component" value="Unassembled WGS sequence"/>
</dbReference>
<gene>
    <name evidence="1" type="ORF">GCM10007877_39600</name>
</gene>
<organism evidence="1 2">
    <name type="scientific">Marinibactrum halimedae</name>
    <dbReference type="NCBI Taxonomy" id="1444977"/>
    <lineage>
        <taxon>Bacteria</taxon>
        <taxon>Pseudomonadati</taxon>
        <taxon>Pseudomonadota</taxon>
        <taxon>Gammaproteobacteria</taxon>
        <taxon>Cellvibrionales</taxon>
        <taxon>Cellvibrionaceae</taxon>
        <taxon>Marinibactrum</taxon>
    </lineage>
</organism>
<sequence length="309" mass="34260">MTPYDLSRQPLINFNDGDPAAVLGLSMAFYFGSPGKRERRLTLIEAIRQYCQQSKSYLIQYAVDGDKQYRKLTADQQPDLSLLTPTVDEMPDFQFDAGSAPQGIASAWSVSALAERVMRPNYLGYLLLTYPLSILDQMGHEGFIRQFSALSNDLEVEHAYAGLSAIYPFDVGSMKAARRISGNMLTSFPGLEAYNLNTTALGFEDGIKSINFLTAVSHRLLEKTGGAQAILQDLDPSVWHCDYSNGIIFQAGEKPELGSLNHPPAAYVALGKALKGVRADFNKTMFYDPEGKDHKTFSRRWLSRFDGEG</sequence>
<dbReference type="Pfam" id="PF11876">
    <property type="entry name" value="TsiV"/>
    <property type="match status" value="1"/>
</dbReference>
<name>A0AA37TDI9_9GAMM</name>
<keyword evidence="2" id="KW-1185">Reference proteome</keyword>
<dbReference type="EMBL" id="BSPD01000103">
    <property type="protein sequence ID" value="GLS28241.1"/>
    <property type="molecule type" value="Genomic_DNA"/>
</dbReference>
<dbReference type="AlphaFoldDB" id="A0AA37TDI9"/>
<evidence type="ECO:0000313" key="2">
    <source>
        <dbReference type="Proteomes" id="UP001156870"/>
    </source>
</evidence>
<comment type="caution">
    <text evidence="1">The sequence shown here is derived from an EMBL/GenBank/DDBJ whole genome shotgun (WGS) entry which is preliminary data.</text>
</comment>
<evidence type="ECO:0000313" key="1">
    <source>
        <dbReference type="EMBL" id="GLS28241.1"/>
    </source>
</evidence>
<dbReference type="InterPro" id="IPR021815">
    <property type="entry name" value="TsiV"/>
</dbReference>
<evidence type="ECO:0008006" key="3">
    <source>
        <dbReference type="Google" id="ProtNLM"/>
    </source>
</evidence>